<keyword evidence="4" id="KW-1015">Disulfide bond</keyword>
<dbReference type="GO" id="GO:0005576">
    <property type="term" value="C:extracellular region"/>
    <property type="evidence" value="ECO:0007669"/>
    <property type="project" value="UniProtKB-SubCell"/>
</dbReference>
<dbReference type="GeneID" id="28735680"/>
<name>A0A0N1H0B1_9EURO</name>
<dbReference type="InterPro" id="IPR049892">
    <property type="entry name" value="AA9"/>
</dbReference>
<dbReference type="Proteomes" id="UP000038010">
    <property type="component" value="Unassembled WGS sequence"/>
</dbReference>
<evidence type="ECO:0000313" key="9">
    <source>
        <dbReference type="Proteomes" id="UP000038010"/>
    </source>
</evidence>
<accession>A0A0N1H0B1</accession>
<dbReference type="InterPro" id="IPR005103">
    <property type="entry name" value="AA9_LPMO"/>
</dbReference>
<evidence type="ECO:0000256" key="4">
    <source>
        <dbReference type="ARBA" id="ARBA00023157"/>
    </source>
</evidence>
<evidence type="ECO:0000256" key="3">
    <source>
        <dbReference type="ARBA" id="ARBA00022525"/>
    </source>
</evidence>
<evidence type="ECO:0000256" key="5">
    <source>
        <dbReference type="SAM" id="MobiDB-lite"/>
    </source>
</evidence>
<evidence type="ECO:0000313" key="8">
    <source>
        <dbReference type="EMBL" id="KPI37097.1"/>
    </source>
</evidence>
<dbReference type="CDD" id="cd21175">
    <property type="entry name" value="LPMO_AA9"/>
    <property type="match status" value="1"/>
</dbReference>
<evidence type="ECO:0000256" key="1">
    <source>
        <dbReference type="ARBA" id="ARBA00001973"/>
    </source>
</evidence>
<keyword evidence="9" id="KW-1185">Reference proteome</keyword>
<dbReference type="PANTHER" id="PTHR33353:SF34">
    <property type="entry name" value="ENDO-BETA-1,4-GLUCANASE D"/>
    <property type="match status" value="1"/>
</dbReference>
<evidence type="ECO:0000259" key="7">
    <source>
        <dbReference type="Pfam" id="PF03443"/>
    </source>
</evidence>
<protein>
    <submittedName>
        <fullName evidence="8">Polysaccharide monooxygenase Cel61a</fullName>
    </submittedName>
</protein>
<dbReference type="VEuPathDB" id="FungiDB:AB675_3723"/>
<comment type="cofactor">
    <cofactor evidence="1">
        <name>Cu(2+)</name>
        <dbReference type="ChEBI" id="CHEBI:29036"/>
    </cofactor>
</comment>
<feature type="chain" id="PRO_5005872863" evidence="6">
    <location>
        <begin position="24"/>
        <end position="337"/>
    </location>
</feature>
<dbReference type="GO" id="GO:0004497">
    <property type="term" value="F:monooxygenase activity"/>
    <property type="evidence" value="ECO:0007669"/>
    <property type="project" value="UniProtKB-KW"/>
</dbReference>
<dbReference type="Pfam" id="PF03443">
    <property type="entry name" value="AA9"/>
    <property type="match status" value="1"/>
</dbReference>
<dbReference type="RefSeq" id="XP_017997060.1">
    <property type="nucleotide sequence ID" value="XM_018143800.1"/>
</dbReference>
<evidence type="ECO:0000256" key="6">
    <source>
        <dbReference type="SAM" id="SignalP"/>
    </source>
</evidence>
<dbReference type="Gene3D" id="2.70.50.70">
    <property type="match status" value="1"/>
</dbReference>
<reference evidence="8 9" key="1">
    <citation type="submission" date="2015-06" db="EMBL/GenBank/DDBJ databases">
        <title>Draft genome of the ant-associated black yeast Phialophora attae CBS 131958.</title>
        <authorList>
            <person name="Moreno L.F."/>
            <person name="Stielow B.J."/>
            <person name="de Hoog S."/>
            <person name="Vicente V.A."/>
            <person name="Weiss V.A."/>
            <person name="de Vries M."/>
            <person name="Cruz L.M."/>
            <person name="Souza E.M."/>
        </authorList>
    </citation>
    <scope>NUCLEOTIDE SEQUENCE [LARGE SCALE GENOMIC DNA]</scope>
    <source>
        <strain evidence="8 9">CBS 131958</strain>
    </source>
</reference>
<gene>
    <name evidence="8" type="ORF">AB675_3723</name>
</gene>
<keyword evidence="6" id="KW-0732">Signal</keyword>
<dbReference type="AlphaFoldDB" id="A0A0N1H0B1"/>
<dbReference type="OrthoDB" id="4849160at2759"/>
<feature type="domain" description="Auxiliary Activity family 9 catalytic" evidence="7">
    <location>
        <begin position="24"/>
        <end position="239"/>
    </location>
</feature>
<feature type="signal peptide" evidence="6">
    <location>
        <begin position="1"/>
        <end position="23"/>
    </location>
</feature>
<dbReference type="PANTHER" id="PTHR33353">
    <property type="entry name" value="PUTATIVE (AFU_ORTHOLOGUE AFUA_1G12560)-RELATED"/>
    <property type="match status" value="1"/>
</dbReference>
<comment type="caution">
    <text evidence="8">The sequence shown here is derived from an EMBL/GenBank/DDBJ whole genome shotgun (WGS) entry which is preliminary data.</text>
</comment>
<keyword evidence="8" id="KW-0560">Oxidoreductase</keyword>
<proteinExistence type="predicted"/>
<feature type="region of interest" description="Disordered" evidence="5">
    <location>
        <begin position="252"/>
        <end position="277"/>
    </location>
</feature>
<organism evidence="8 9">
    <name type="scientific">Cyphellophora attinorum</name>
    <dbReference type="NCBI Taxonomy" id="1664694"/>
    <lineage>
        <taxon>Eukaryota</taxon>
        <taxon>Fungi</taxon>
        <taxon>Dikarya</taxon>
        <taxon>Ascomycota</taxon>
        <taxon>Pezizomycotina</taxon>
        <taxon>Eurotiomycetes</taxon>
        <taxon>Chaetothyriomycetidae</taxon>
        <taxon>Chaetothyriales</taxon>
        <taxon>Cyphellophoraceae</taxon>
        <taxon>Cyphellophora</taxon>
    </lineage>
</organism>
<keyword evidence="3" id="KW-0964">Secreted</keyword>
<feature type="compositionally biased region" description="Low complexity" evidence="5">
    <location>
        <begin position="259"/>
        <end position="271"/>
    </location>
</feature>
<keyword evidence="8" id="KW-0503">Monooxygenase</keyword>
<sequence>MHSPRSLLTSTLLLASLTLPASAHGTVQGIVANGQWYRGYSPQFQWMNPIPVVAGWSVPKDTDNGFVNDYTSTDIVCHREATPGGAYVKVAAGSTVQLLWTAWPHNVGPVLTYLSPCPNNDCATLDKSTALWTKIDQMGMTSTQPFPGIWGSSQLMQNNNSWTVTIPASVAPGKYVLRHEIIALHQSQDIGGAQNYPQCVNLDVSGSGTNDLSVGGTLGTKLYTANDPGIHVNVYNGLQSYVIPGPPVMGGGGGGAGGQSSVPSVPTSTTSLGGRPPTTLATVAAQQTLGPSRTSSSSALGIKSSCVAAPSKAVLFSGSMDGAAGVPVKFKCYADEL</sequence>
<dbReference type="EMBL" id="LFJN01000026">
    <property type="protein sequence ID" value="KPI37097.1"/>
    <property type="molecule type" value="Genomic_DNA"/>
</dbReference>
<evidence type="ECO:0000256" key="2">
    <source>
        <dbReference type="ARBA" id="ARBA00004613"/>
    </source>
</evidence>
<comment type="subcellular location">
    <subcellularLocation>
        <location evidence="2">Secreted</location>
    </subcellularLocation>
</comment>
<dbReference type="STRING" id="1664694.A0A0N1H0B1"/>